<gene>
    <name evidence="1" type="ORF">WN944_024099</name>
</gene>
<dbReference type="AlphaFoldDB" id="A0AAP0QAC3"/>
<evidence type="ECO:0000313" key="2">
    <source>
        <dbReference type="Proteomes" id="UP001428341"/>
    </source>
</evidence>
<dbReference type="EMBL" id="JBCGBO010000024">
    <property type="protein sequence ID" value="KAK9180963.1"/>
    <property type="molecule type" value="Genomic_DNA"/>
</dbReference>
<dbReference type="Proteomes" id="UP001428341">
    <property type="component" value="Unassembled WGS sequence"/>
</dbReference>
<protein>
    <submittedName>
        <fullName evidence="1">Uncharacterized protein</fullName>
    </submittedName>
</protein>
<proteinExistence type="predicted"/>
<reference evidence="1 2" key="1">
    <citation type="submission" date="2024-05" db="EMBL/GenBank/DDBJ databases">
        <title>Haplotype-resolved chromosome-level genome assembly of Huyou (Citrus changshanensis).</title>
        <authorList>
            <person name="Miao C."/>
            <person name="Chen W."/>
            <person name="Wu Y."/>
            <person name="Wang L."/>
            <person name="Zhao S."/>
            <person name="Grierson D."/>
            <person name="Xu C."/>
            <person name="Chen K."/>
        </authorList>
    </citation>
    <scope>NUCLEOTIDE SEQUENCE [LARGE SCALE GENOMIC DNA]</scope>
    <source>
        <strain evidence="1">01-14</strain>
        <tissue evidence="1">Leaf</tissue>
    </source>
</reference>
<organism evidence="1 2">
    <name type="scientific">Citrus x changshan-huyou</name>
    <dbReference type="NCBI Taxonomy" id="2935761"/>
    <lineage>
        <taxon>Eukaryota</taxon>
        <taxon>Viridiplantae</taxon>
        <taxon>Streptophyta</taxon>
        <taxon>Embryophyta</taxon>
        <taxon>Tracheophyta</taxon>
        <taxon>Spermatophyta</taxon>
        <taxon>Magnoliopsida</taxon>
        <taxon>eudicotyledons</taxon>
        <taxon>Gunneridae</taxon>
        <taxon>Pentapetalae</taxon>
        <taxon>rosids</taxon>
        <taxon>malvids</taxon>
        <taxon>Sapindales</taxon>
        <taxon>Rutaceae</taxon>
        <taxon>Aurantioideae</taxon>
        <taxon>Citrus</taxon>
    </lineage>
</organism>
<evidence type="ECO:0000313" key="1">
    <source>
        <dbReference type="EMBL" id="KAK9180963.1"/>
    </source>
</evidence>
<sequence>MGDASLVVVSSLNDSRDTLSDSDNNYYEYDYSSAGSHEEEAVVWALRSLAVNSYDYYLLVLNHGFLIYLLELLNEYKRSELASCPKWRMEVEEDINLLLCVFVMNMKMIELHCLYIVKPYVLYIVNLGYSVMRRISSGDSSALF</sequence>
<keyword evidence="2" id="KW-1185">Reference proteome</keyword>
<comment type="caution">
    <text evidence="1">The sequence shown here is derived from an EMBL/GenBank/DDBJ whole genome shotgun (WGS) entry which is preliminary data.</text>
</comment>
<name>A0AAP0QAC3_9ROSI</name>
<accession>A0AAP0QAC3</accession>